<protein>
    <submittedName>
        <fullName evidence="2">Uncharacterized protein</fullName>
    </submittedName>
</protein>
<feature type="region of interest" description="Disordered" evidence="1">
    <location>
        <begin position="135"/>
        <end position="167"/>
    </location>
</feature>
<accession>A0A517Y217</accession>
<proteinExistence type="predicted"/>
<name>A0A517Y217_9BACT</name>
<evidence type="ECO:0000313" key="2">
    <source>
        <dbReference type="EMBL" id="QDU23784.1"/>
    </source>
</evidence>
<keyword evidence="3" id="KW-1185">Reference proteome</keyword>
<evidence type="ECO:0000313" key="3">
    <source>
        <dbReference type="Proteomes" id="UP000319576"/>
    </source>
</evidence>
<dbReference type="KEGG" id="uli:ETAA1_57920"/>
<dbReference type="AlphaFoldDB" id="A0A517Y217"/>
<gene>
    <name evidence="2" type="ORF">ETAA1_57920</name>
</gene>
<dbReference type="EMBL" id="CP036273">
    <property type="protein sequence ID" value="QDU23784.1"/>
    <property type="molecule type" value="Genomic_DNA"/>
</dbReference>
<sequence>MTARDAILLAVPVFEAHQRAGLADLRAGLEGVGIPRPLAAEVVDFLPLALARSMLDGMGVRFADHYVRRTADGRVIGTRPLADEPVFREGLAIACEVSCLGDAGFRAVVERSEEYRAVGRALDAGSRAEDLECHPPVVSAGHDDRRPFDDTSGGRQPRGRTWWRPWG</sequence>
<organism evidence="2 3">
    <name type="scientific">Urbifossiella limnaea</name>
    <dbReference type="NCBI Taxonomy" id="2528023"/>
    <lineage>
        <taxon>Bacteria</taxon>
        <taxon>Pseudomonadati</taxon>
        <taxon>Planctomycetota</taxon>
        <taxon>Planctomycetia</taxon>
        <taxon>Gemmatales</taxon>
        <taxon>Gemmataceae</taxon>
        <taxon>Urbifossiella</taxon>
    </lineage>
</organism>
<dbReference type="Proteomes" id="UP000319576">
    <property type="component" value="Chromosome"/>
</dbReference>
<evidence type="ECO:0000256" key="1">
    <source>
        <dbReference type="SAM" id="MobiDB-lite"/>
    </source>
</evidence>
<reference evidence="2 3" key="1">
    <citation type="submission" date="2019-02" db="EMBL/GenBank/DDBJ databases">
        <title>Deep-cultivation of Planctomycetes and their phenomic and genomic characterization uncovers novel biology.</title>
        <authorList>
            <person name="Wiegand S."/>
            <person name="Jogler M."/>
            <person name="Boedeker C."/>
            <person name="Pinto D."/>
            <person name="Vollmers J."/>
            <person name="Rivas-Marin E."/>
            <person name="Kohn T."/>
            <person name="Peeters S.H."/>
            <person name="Heuer A."/>
            <person name="Rast P."/>
            <person name="Oberbeckmann S."/>
            <person name="Bunk B."/>
            <person name="Jeske O."/>
            <person name="Meyerdierks A."/>
            <person name="Storesund J.E."/>
            <person name="Kallscheuer N."/>
            <person name="Luecker S."/>
            <person name="Lage O.M."/>
            <person name="Pohl T."/>
            <person name="Merkel B.J."/>
            <person name="Hornburger P."/>
            <person name="Mueller R.-W."/>
            <person name="Bruemmer F."/>
            <person name="Labrenz M."/>
            <person name="Spormann A.M."/>
            <person name="Op den Camp H."/>
            <person name="Overmann J."/>
            <person name="Amann R."/>
            <person name="Jetten M.S.M."/>
            <person name="Mascher T."/>
            <person name="Medema M.H."/>
            <person name="Devos D.P."/>
            <person name="Kaster A.-K."/>
            <person name="Ovreas L."/>
            <person name="Rohde M."/>
            <person name="Galperin M.Y."/>
            <person name="Jogler C."/>
        </authorList>
    </citation>
    <scope>NUCLEOTIDE SEQUENCE [LARGE SCALE GENOMIC DNA]</scope>
    <source>
        <strain evidence="2 3">ETA_A1</strain>
    </source>
</reference>